<evidence type="ECO:0000256" key="1">
    <source>
        <dbReference type="SAM" id="SignalP"/>
    </source>
</evidence>
<keyword evidence="1" id="KW-0732">Signal</keyword>
<sequence length="412" mass="47383">MKKIILGTALFLSSFSLAQVKFEKGYVIDKKDNKKEVYIKNMDWEITPSSFYYKLDNNSKEVVGSLSDTKEFGIYGKTKYVFYNGNIDISSTDLSNLSSQYEPEYKNSSVFLKELTSGNKRLYTFHGINNASKFFYSDEENPEIKPLIYKKYYLEGNESRIATNDTYIKQLEDIFKNDPKIKSLITKAKYNEKSLLQIFTYNSPQDIKNNLNKGEDKKINFGLNIRPGINFYSPIKTTNLISQGDNFPSTTNFRLGVEAVITLPFNRNKWAIIVEPTYSAHTFKEVTAVSSNSLYSMGMDSYSFINIPIGIRHSMFLNENSKFFVNASINSFRFNTGNAKNIDFYYNGTIFDKTPLSSNQIFKSMSFGGGYTYKNKYTVEVRYDTPNNIIDKKTLQTAKYSYTSIILGYNIF</sequence>
<gene>
    <name evidence="2" type="ORF">MTP08_03610</name>
</gene>
<feature type="chain" id="PRO_5045228219" evidence="1">
    <location>
        <begin position="19"/>
        <end position="412"/>
    </location>
</feature>
<dbReference type="EMBL" id="CP094529">
    <property type="protein sequence ID" value="UOE38869.1"/>
    <property type="molecule type" value="Genomic_DNA"/>
</dbReference>
<accession>A0ABY4BI71</accession>
<evidence type="ECO:0000313" key="3">
    <source>
        <dbReference type="Proteomes" id="UP000831068"/>
    </source>
</evidence>
<organism evidence="2 3">
    <name type="scientific">Chryseobacterium oryzae</name>
    <dbReference type="NCBI Taxonomy" id="2929799"/>
    <lineage>
        <taxon>Bacteria</taxon>
        <taxon>Pseudomonadati</taxon>
        <taxon>Bacteroidota</taxon>
        <taxon>Flavobacteriia</taxon>
        <taxon>Flavobacteriales</taxon>
        <taxon>Weeksellaceae</taxon>
        <taxon>Chryseobacterium group</taxon>
        <taxon>Chryseobacterium</taxon>
    </lineage>
</organism>
<protein>
    <submittedName>
        <fullName evidence="2">PorT family protein</fullName>
    </submittedName>
</protein>
<feature type="signal peptide" evidence="1">
    <location>
        <begin position="1"/>
        <end position="18"/>
    </location>
</feature>
<dbReference type="Proteomes" id="UP000831068">
    <property type="component" value="Chromosome"/>
</dbReference>
<evidence type="ECO:0000313" key="2">
    <source>
        <dbReference type="EMBL" id="UOE38869.1"/>
    </source>
</evidence>
<keyword evidence="3" id="KW-1185">Reference proteome</keyword>
<reference evidence="2 3" key="1">
    <citation type="submission" date="2022-03" db="EMBL/GenBank/DDBJ databases">
        <title>Chryseobacterium sp. isolated from the Andong Sikhe.</title>
        <authorList>
            <person name="Won M."/>
            <person name="Kim S.-J."/>
            <person name="Kwon S.-W."/>
        </authorList>
    </citation>
    <scope>NUCLEOTIDE SEQUENCE [LARGE SCALE GENOMIC DNA]</scope>
    <source>
        <strain evidence="2 3">ADR-1</strain>
    </source>
</reference>
<name>A0ABY4BI71_9FLAO</name>
<proteinExistence type="predicted"/>
<dbReference type="RefSeq" id="WP_243577080.1">
    <property type="nucleotide sequence ID" value="NZ_CP094529.1"/>
</dbReference>